<gene>
    <name evidence="1" type="ORF">F5148DRAFT_1182973</name>
</gene>
<organism evidence="1 2">
    <name type="scientific">Russula earlei</name>
    <dbReference type="NCBI Taxonomy" id="71964"/>
    <lineage>
        <taxon>Eukaryota</taxon>
        <taxon>Fungi</taxon>
        <taxon>Dikarya</taxon>
        <taxon>Basidiomycota</taxon>
        <taxon>Agaricomycotina</taxon>
        <taxon>Agaricomycetes</taxon>
        <taxon>Russulales</taxon>
        <taxon>Russulaceae</taxon>
        <taxon>Russula</taxon>
    </lineage>
</organism>
<evidence type="ECO:0000313" key="1">
    <source>
        <dbReference type="EMBL" id="KAI9509983.1"/>
    </source>
</evidence>
<dbReference type="EMBL" id="JAGFNK010000051">
    <property type="protein sequence ID" value="KAI9509983.1"/>
    <property type="molecule type" value="Genomic_DNA"/>
</dbReference>
<reference evidence="1" key="1">
    <citation type="submission" date="2021-03" db="EMBL/GenBank/DDBJ databases">
        <title>Evolutionary priming and transition to the ectomycorrhizal habit in an iconic lineage of mushroom-forming fungi: is preadaptation a requirement?</title>
        <authorList>
            <consortium name="DOE Joint Genome Institute"/>
            <person name="Looney B.P."/>
            <person name="Miyauchi S."/>
            <person name="Morin E."/>
            <person name="Drula E."/>
            <person name="Courty P.E."/>
            <person name="Chicoki N."/>
            <person name="Fauchery L."/>
            <person name="Kohler A."/>
            <person name="Kuo A."/>
            <person name="LaButti K."/>
            <person name="Pangilinan J."/>
            <person name="Lipzen A."/>
            <person name="Riley R."/>
            <person name="Andreopoulos W."/>
            <person name="He G."/>
            <person name="Johnson J."/>
            <person name="Barry K.W."/>
            <person name="Grigoriev I.V."/>
            <person name="Nagy L."/>
            <person name="Hibbett D."/>
            <person name="Henrissat B."/>
            <person name="Matheny P.B."/>
            <person name="Labbe J."/>
            <person name="Martin A.F."/>
        </authorList>
    </citation>
    <scope>NUCLEOTIDE SEQUENCE</scope>
    <source>
        <strain evidence="1">BPL698</strain>
    </source>
</reference>
<proteinExistence type="predicted"/>
<accession>A0ACC0UEC6</accession>
<evidence type="ECO:0000313" key="2">
    <source>
        <dbReference type="Proteomes" id="UP001207468"/>
    </source>
</evidence>
<dbReference type="Proteomes" id="UP001207468">
    <property type="component" value="Unassembled WGS sequence"/>
</dbReference>
<sequence>MSDVWTSRLSLDEFDALVELLATSDAGDDSNFHIAPEGTPSIELRDTRGRLDYAKIRSLFLQRRAKRDGNHIPFSEPLHSESQLRGKATPEPTALSGMLLPKSLPTEETEECVIEQIRKDDDVHQIQSFPFPEAPRVSLVQHLQDTLSNAQEEVAQLRRQVLQLKLQVSTLFKSDPLPVQGVGDSRGYLAHVAIPSNSTLDNVQDASEMGTTVPTVPTNVDHSDLERSLQFVIWTDELVWRRSRYPTGPRAPVFSQSNIDAITKRLALWENIVRAPPP</sequence>
<comment type="caution">
    <text evidence="1">The sequence shown here is derived from an EMBL/GenBank/DDBJ whole genome shotgun (WGS) entry which is preliminary data.</text>
</comment>
<keyword evidence="2" id="KW-1185">Reference proteome</keyword>
<name>A0ACC0UEC6_9AGAM</name>
<protein>
    <submittedName>
        <fullName evidence="1">Uncharacterized protein</fullName>
    </submittedName>
</protein>